<keyword evidence="1" id="KW-1133">Transmembrane helix</keyword>
<keyword evidence="1" id="KW-0812">Transmembrane</keyword>
<gene>
    <name evidence="2" type="ORF">UFOPK3773_01689</name>
</gene>
<feature type="transmembrane region" description="Helical" evidence="1">
    <location>
        <begin position="43"/>
        <end position="64"/>
    </location>
</feature>
<evidence type="ECO:0000313" key="2">
    <source>
        <dbReference type="EMBL" id="CAB4955960.1"/>
    </source>
</evidence>
<protein>
    <submittedName>
        <fullName evidence="2">Unannotated protein</fullName>
    </submittedName>
</protein>
<reference evidence="2" key="1">
    <citation type="submission" date="2020-05" db="EMBL/GenBank/DDBJ databases">
        <authorList>
            <person name="Chiriac C."/>
            <person name="Salcher M."/>
            <person name="Ghai R."/>
            <person name="Kavagutti S V."/>
        </authorList>
    </citation>
    <scope>NUCLEOTIDE SEQUENCE</scope>
</reference>
<feature type="transmembrane region" description="Helical" evidence="1">
    <location>
        <begin position="71"/>
        <end position="96"/>
    </location>
</feature>
<accession>A0A6J7KIQ0</accession>
<keyword evidence="1" id="KW-0472">Membrane</keyword>
<proteinExistence type="predicted"/>
<name>A0A6J7KIQ0_9ZZZZ</name>
<dbReference type="EMBL" id="CAFBNF010000221">
    <property type="protein sequence ID" value="CAB4955960.1"/>
    <property type="molecule type" value="Genomic_DNA"/>
</dbReference>
<organism evidence="2">
    <name type="scientific">freshwater metagenome</name>
    <dbReference type="NCBI Taxonomy" id="449393"/>
    <lineage>
        <taxon>unclassified sequences</taxon>
        <taxon>metagenomes</taxon>
        <taxon>ecological metagenomes</taxon>
    </lineage>
</organism>
<dbReference type="AlphaFoldDB" id="A0A6J7KIQ0"/>
<evidence type="ECO:0000256" key="1">
    <source>
        <dbReference type="SAM" id="Phobius"/>
    </source>
</evidence>
<feature type="transmembrane region" description="Helical" evidence="1">
    <location>
        <begin position="127"/>
        <end position="148"/>
    </location>
</feature>
<sequence>MNKTKRIVGSLLLLASVLAMAATTIDAFQYFQYFSEADVPYKVALVATLLAPILALGALVLCALAQRAIALGLVIATGVVNVASTALFVVSLRSIYEDSFDTASSLKFLFLGLGTNDDGSTAFWPGLFFYSVGAVALLIGAIVVLATASKQPTLAPVGDPTVYAPPSFGTSPVVNPSFEEGENV</sequence>